<evidence type="ECO:0000256" key="1">
    <source>
        <dbReference type="ARBA" id="ARBA00022801"/>
    </source>
</evidence>
<dbReference type="InterPro" id="IPR007312">
    <property type="entry name" value="Phosphoesterase"/>
</dbReference>
<dbReference type="GO" id="GO:0034480">
    <property type="term" value="F:phosphatidylcholine phospholipase C activity"/>
    <property type="evidence" value="ECO:0007669"/>
    <property type="project" value="UniProtKB-EC"/>
</dbReference>
<protein>
    <submittedName>
        <fullName evidence="2">Phospholipase C 4</fullName>
        <ecNumber evidence="2">3.1.4.3</ecNumber>
    </submittedName>
</protein>
<name>A0A238D954_THIDL</name>
<dbReference type="GO" id="GO:0009395">
    <property type="term" value="P:phospholipid catabolic process"/>
    <property type="evidence" value="ECO:0007669"/>
    <property type="project" value="TreeGrafter"/>
</dbReference>
<reference evidence="2 3" key="1">
    <citation type="submission" date="2016-06" db="EMBL/GenBank/DDBJ databases">
        <authorList>
            <person name="Kjaerup R.B."/>
            <person name="Dalgaard T.S."/>
            <person name="Juul-Madsen H.R."/>
        </authorList>
    </citation>
    <scope>NUCLEOTIDE SEQUENCE [LARGE SCALE GENOMIC DNA]</scope>
    <source>
        <strain evidence="2 3">DSM 16361</strain>
    </source>
</reference>
<dbReference type="Pfam" id="PF04185">
    <property type="entry name" value="Phosphoesterase"/>
    <property type="match status" value="1"/>
</dbReference>
<dbReference type="Gene3D" id="3.40.720.10">
    <property type="entry name" value="Alkaline Phosphatase, subunit A"/>
    <property type="match status" value="1"/>
</dbReference>
<dbReference type="InterPro" id="IPR017850">
    <property type="entry name" value="Alkaline_phosphatase_core_sf"/>
</dbReference>
<keyword evidence="3" id="KW-1185">Reference proteome</keyword>
<dbReference type="PANTHER" id="PTHR31956">
    <property type="entry name" value="NON-SPECIFIC PHOSPHOLIPASE C4-RELATED"/>
    <property type="match status" value="1"/>
</dbReference>
<organism evidence="2 3">
    <name type="scientific">Thiomonas delicata</name>
    <name type="common">Thiomonas cuprina</name>
    <dbReference type="NCBI Taxonomy" id="364030"/>
    <lineage>
        <taxon>Bacteria</taxon>
        <taxon>Pseudomonadati</taxon>
        <taxon>Pseudomonadota</taxon>
        <taxon>Betaproteobacteria</taxon>
        <taxon>Burkholderiales</taxon>
        <taxon>Thiomonas</taxon>
    </lineage>
</organism>
<sequence length="192" mass="21109">MRNGPAWNETLLIITYDEHGGCYDHVPPPTDAVPPDHSVGEYRFDFTRFGVRVPTVLVSPRIKAGTVFRVPEGTMPLDHTSILKTVERRWKLPPLTQRDAAAPDVGAVLTLAEPRTDDPLAGVQAPTAKEANPAANMPSHLQRVYAELVAQLPIPDAQGGGHHEMPALRTSKDYESYIQERTAAWKASETAR</sequence>
<evidence type="ECO:0000313" key="3">
    <source>
        <dbReference type="Proteomes" id="UP000214566"/>
    </source>
</evidence>
<dbReference type="Proteomes" id="UP000214566">
    <property type="component" value="Unassembled WGS sequence"/>
</dbReference>
<accession>A0A238D954</accession>
<dbReference type="EC" id="3.1.4.3" evidence="2"/>
<dbReference type="RefSeq" id="WP_245845952.1">
    <property type="nucleotide sequence ID" value="NZ_LT592171.1"/>
</dbReference>
<gene>
    <name evidence="2" type="ORF">THIARS_80299</name>
</gene>
<keyword evidence="1 2" id="KW-0378">Hydrolase</keyword>
<dbReference type="PANTHER" id="PTHR31956:SF1">
    <property type="entry name" value="NON-SPECIFIC PHOSPHOLIPASE C1"/>
    <property type="match status" value="1"/>
</dbReference>
<proteinExistence type="predicted"/>
<dbReference type="EMBL" id="FLMQ01000057">
    <property type="protein sequence ID" value="SBP89775.1"/>
    <property type="molecule type" value="Genomic_DNA"/>
</dbReference>
<dbReference type="AlphaFoldDB" id="A0A238D954"/>
<evidence type="ECO:0000313" key="2">
    <source>
        <dbReference type="EMBL" id="SBP89775.1"/>
    </source>
</evidence>